<evidence type="ECO:0000256" key="3">
    <source>
        <dbReference type="ARBA" id="ARBA00022536"/>
    </source>
</evidence>
<dbReference type="OrthoDB" id="10045365at2759"/>
<dbReference type="GO" id="GO:0005577">
    <property type="term" value="C:fibrinogen complex"/>
    <property type="evidence" value="ECO:0007669"/>
    <property type="project" value="TreeGrafter"/>
</dbReference>
<dbReference type="Pfam" id="PF12947">
    <property type="entry name" value="EGF_3"/>
    <property type="match status" value="1"/>
</dbReference>
<feature type="compositionally biased region" description="Polar residues" evidence="6">
    <location>
        <begin position="169"/>
        <end position="191"/>
    </location>
</feature>
<comment type="subcellular location">
    <subcellularLocation>
        <location evidence="1">Secreted</location>
    </subcellularLocation>
</comment>
<evidence type="ECO:0000256" key="6">
    <source>
        <dbReference type="SAM" id="MobiDB-lite"/>
    </source>
</evidence>
<evidence type="ECO:0000256" key="2">
    <source>
        <dbReference type="ARBA" id="ARBA00022525"/>
    </source>
</evidence>
<proteinExistence type="predicted"/>
<dbReference type="PANTHER" id="PTHR47221">
    <property type="entry name" value="FIBRINOGEN ALPHA CHAIN"/>
    <property type="match status" value="1"/>
</dbReference>
<comment type="caution">
    <text evidence="8">The sequence shown here is derived from an EMBL/GenBank/DDBJ whole genome shotgun (WGS) entry which is preliminary data.</text>
</comment>
<keyword evidence="2" id="KW-0964">Secreted</keyword>
<dbReference type="PROSITE" id="PS01186">
    <property type="entry name" value="EGF_2"/>
    <property type="match status" value="1"/>
</dbReference>
<dbReference type="EMBL" id="MRZV01000338">
    <property type="protein sequence ID" value="PIK52216.1"/>
    <property type="molecule type" value="Genomic_DNA"/>
</dbReference>
<evidence type="ECO:0000313" key="9">
    <source>
        <dbReference type="Proteomes" id="UP000230750"/>
    </source>
</evidence>
<keyword evidence="3" id="KW-0245">EGF-like domain</keyword>
<dbReference type="InterPro" id="IPR036056">
    <property type="entry name" value="Fibrinogen-like_C"/>
</dbReference>
<reference evidence="8 9" key="1">
    <citation type="journal article" date="2017" name="PLoS Biol.">
        <title>The sea cucumber genome provides insights into morphological evolution and visceral regeneration.</title>
        <authorList>
            <person name="Zhang X."/>
            <person name="Sun L."/>
            <person name="Yuan J."/>
            <person name="Sun Y."/>
            <person name="Gao Y."/>
            <person name="Zhang L."/>
            <person name="Li S."/>
            <person name="Dai H."/>
            <person name="Hamel J.F."/>
            <person name="Liu C."/>
            <person name="Yu Y."/>
            <person name="Liu S."/>
            <person name="Lin W."/>
            <person name="Guo K."/>
            <person name="Jin S."/>
            <person name="Xu P."/>
            <person name="Storey K.B."/>
            <person name="Huan P."/>
            <person name="Zhang T."/>
            <person name="Zhou Y."/>
            <person name="Zhang J."/>
            <person name="Lin C."/>
            <person name="Li X."/>
            <person name="Xing L."/>
            <person name="Huo D."/>
            <person name="Sun M."/>
            <person name="Wang L."/>
            <person name="Mercier A."/>
            <person name="Li F."/>
            <person name="Yang H."/>
            <person name="Xiang J."/>
        </authorList>
    </citation>
    <scope>NUCLEOTIDE SEQUENCE [LARGE SCALE GENOMIC DNA]</scope>
    <source>
        <strain evidence="8">Shaxun</strain>
        <tissue evidence="8">Muscle</tissue>
    </source>
</reference>
<dbReference type="AlphaFoldDB" id="A0A2G8KW28"/>
<feature type="region of interest" description="Disordered" evidence="6">
    <location>
        <begin position="47"/>
        <end position="191"/>
    </location>
</feature>
<dbReference type="InterPro" id="IPR037579">
    <property type="entry name" value="FIB_ANG-like"/>
</dbReference>
<accession>A0A2G8KW28</accession>
<dbReference type="PANTHER" id="PTHR47221:SF5">
    <property type="entry name" value="FIBRINOGEN C-TERMINAL DOMAIN-CONTAINING PROTEIN"/>
    <property type="match status" value="1"/>
</dbReference>
<feature type="domain" description="Fibrinogen C-terminal" evidence="7">
    <location>
        <begin position="290"/>
        <end position="446"/>
    </location>
</feature>
<dbReference type="GO" id="GO:0005201">
    <property type="term" value="F:extracellular matrix structural constituent"/>
    <property type="evidence" value="ECO:0007669"/>
    <property type="project" value="TreeGrafter"/>
</dbReference>
<dbReference type="InterPro" id="IPR024731">
    <property type="entry name" value="NELL2-like_EGF"/>
</dbReference>
<evidence type="ECO:0000256" key="5">
    <source>
        <dbReference type="ARBA" id="ARBA00023180"/>
    </source>
</evidence>
<keyword evidence="9" id="KW-1185">Reference proteome</keyword>
<organism evidence="8 9">
    <name type="scientific">Stichopus japonicus</name>
    <name type="common">Sea cucumber</name>
    <dbReference type="NCBI Taxonomy" id="307972"/>
    <lineage>
        <taxon>Eukaryota</taxon>
        <taxon>Metazoa</taxon>
        <taxon>Echinodermata</taxon>
        <taxon>Eleutherozoa</taxon>
        <taxon>Echinozoa</taxon>
        <taxon>Holothuroidea</taxon>
        <taxon>Aspidochirotacea</taxon>
        <taxon>Aspidochirotida</taxon>
        <taxon>Stichopodidae</taxon>
        <taxon>Apostichopus</taxon>
    </lineage>
</organism>
<dbReference type="CDD" id="cd00087">
    <property type="entry name" value="FReD"/>
    <property type="match status" value="1"/>
</dbReference>
<dbReference type="GO" id="GO:0030674">
    <property type="term" value="F:protein-macromolecule adaptor activity"/>
    <property type="evidence" value="ECO:0007669"/>
    <property type="project" value="TreeGrafter"/>
</dbReference>
<gene>
    <name evidence="8" type="ORF">BSL78_10878</name>
</gene>
<feature type="compositionally biased region" description="Low complexity" evidence="6">
    <location>
        <begin position="76"/>
        <end position="103"/>
    </location>
</feature>
<dbReference type="Proteomes" id="UP000230750">
    <property type="component" value="Unassembled WGS sequence"/>
</dbReference>
<evidence type="ECO:0000313" key="8">
    <source>
        <dbReference type="EMBL" id="PIK52216.1"/>
    </source>
</evidence>
<dbReference type="SUPFAM" id="SSF56496">
    <property type="entry name" value="Fibrinogen C-terminal domain-like"/>
    <property type="match status" value="1"/>
</dbReference>
<feature type="compositionally biased region" description="Polar residues" evidence="6">
    <location>
        <begin position="54"/>
        <end position="75"/>
    </location>
</feature>
<name>A0A2G8KW28_STIJA</name>
<evidence type="ECO:0000256" key="4">
    <source>
        <dbReference type="ARBA" id="ARBA00023157"/>
    </source>
</evidence>
<protein>
    <submittedName>
        <fullName evidence="8">Putative fibrinogen-like protein 1</fullName>
    </submittedName>
</protein>
<sequence length="446" mass="48879">MIHLYTIRKSTTFFTPSLSVSFYCFSTKSRDFAKRLTRIEKHCLSYKDEDDTTKQSTNSLSGTTVSPVETTTQSATSPPISTLSSLPDTTVSSVETTTQSTTSPPINTLSSLPDTTVSSVETTVLSTTSPPISTLSSLPDTTVSSVETTVLSTTSPPISTLSSLPDTTVSSVETTKQSTTSPPVESSSQSIDTTLLSTPTACLLGQLRCYNDDNEMVCAAPENCTCQMTSVNASISAGGFYVNPDCTRMAHCINGSVTWDDVYSCSPNAQCEKQGNVHQCYCTAGYYGDGKTCLQVTNCQDVYTAGINESGIYTIKPTGWPGSPFPVYCNMADGGGWTVFQRRVNGSVDFYRNWTSYKEGFGQIVHEFWLGNDKLYYITNQDNYQIRIDLVDREGTPHFAEYDSFRINDENDKYRLSAVGTYSGTAEVRNTRYNENALKYSVQQFL</sequence>
<dbReference type="InterPro" id="IPR000742">
    <property type="entry name" value="EGF"/>
</dbReference>
<dbReference type="NCBIfam" id="NF040941">
    <property type="entry name" value="GGGWT_bact"/>
    <property type="match status" value="1"/>
</dbReference>
<dbReference type="InterPro" id="IPR014716">
    <property type="entry name" value="Fibrinogen_a/b/g_C_1"/>
</dbReference>
<keyword evidence="5" id="KW-0325">Glycoprotein</keyword>
<feature type="compositionally biased region" description="Polar residues" evidence="6">
    <location>
        <begin position="104"/>
        <end position="114"/>
    </location>
</feature>
<feature type="compositionally biased region" description="Low complexity" evidence="6">
    <location>
        <begin position="115"/>
        <end position="168"/>
    </location>
</feature>
<dbReference type="Gene3D" id="3.90.215.10">
    <property type="entry name" value="Gamma Fibrinogen, chain A, domain 1"/>
    <property type="match status" value="1"/>
</dbReference>
<dbReference type="Pfam" id="PF00147">
    <property type="entry name" value="Fibrinogen_C"/>
    <property type="match status" value="1"/>
</dbReference>
<dbReference type="PROSITE" id="PS51406">
    <property type="entry name" value="FIBRINOGEN_C_2"/>
    <property type="match status" value="1"/>
</dbReference>
<keyword evidence="4" id="KW-1015">Disulfide bond</keyword>
<evidence type="ECO:0000259" key="7">
    <source>
        <dbReference type="PROSITE" id="PS51406"/>
    </source>
</evidence>
<dbReference type="SMART" id="SM00186">
    <property type="entry name" value="FBG"/>
    <property type="match status" value="1"/>
</dbReference>
<dbReference type="GO" id="GO:0034116">
    <property type="term" value="P:positive regulation of heterotypic cell-cell adhesion"/>
    <property type="evidence" value="ECO:0007669"/>
    <property type="project" value="TreeGrafter"/>
</dbReference>
<dbReference type="InterPro" id="IPR002181">
    <property type="entry name" value="Fibrinogen_a/b/g_C_dom"/>
</dbReference>
<evidence type="ECO:0000256" key="1">
    <source>
        <dbReference type="ARBA" id="ARBA00004613"/>
    </source>
</evidence>